<name>A0A835ZUR0_SHEEP</name>
<dbReference type="Proteomes" id="UP000664991">
    <property type="component" value="Chromosome 21"/>
</dbReference>
<reference evidence="1 2" key="1">
    <citation type="submission" date="2020-12" db="EMBL/GenBank/DDBJ databases">
        <title>De novo assembly of Tibetan sheep genome.</title>
        <authorList>
            <person name="Li X."/>
        </authorList>
    </citation>
    <scope>NUCLEOTIDE SEQUENCE [LARGE SCALE GENOMIC DNA]</scope>
    <source>
        <tissue evidence="1">Heart</tissue>
    </source>
</reference>
<organism evidence="1 2">
    <name type="scientific">Ovis aries</name>
    <name type="common">Sheep</name>
    <dbReference type="NCBI Taxonomy" id="9940"/>
    <lineage>
        <taxon>Eukaryota</taxon>
        <taxon>Metazoa</taxon>
        <taxon>Chordata</taxon>
        <taxon>Craniata</taxon>
        <taxon>Vertebrata</taxon>
        <taxon>Euteleostomi</taxon>
        <taxon>Mammalia</taxon>
        <taxon>Eutheria</taxon>
        <taxon>Laurasiatheria</taxon>
        <taxon>Artiodactyla</taxon>
        <taxon>Ruminantia</taxon>
        <taxon>Pecora</taxon>
        <taxon>Bovidae</taxon>
        <taxon>Caprinae</taxon>
        <taxon>Ovis</taxon>
    </lineage>
</organism>
<accession>A0A835ZUR0</accession>
<sequence>MRETLWMPWNGLIVIGRKMELLGRKTQKPKTWDLKLESENWRLEDVEKTVLRGKSGRSPERMDVKRVRSVSSALQVSAGLRKDISKEMWGKQEFRHRVEAESESAGTVAGSRKGSEFKEKLKFTDVETSGEVLRARGYEVKQNEEELRCALNSGLIQNWEVSGNPLGRRFRNEIRIRKKRSGDLSSLTRGLNLHPLQWKGNVLTIGPPGKSSRHHIFVHHFECGNVWIFPTSPNQAMDVLSPLLSL</sequence>
<protein>
    <submittedName>
        <fullName evidence="1">Uncharacterized protein</fullName>
    </submittedName>
</protein>
<gene>
    <name evidence="1" type="ORF">JEQ12_011249</name>
</gene>
<evidence type="ECO:0000313" key="1">
    <source>
        <dbReference type="EMBL" id="KAG5196563.1"/>
    </source>
</evidence>
<proteinExistence type="predicted"/>
<dbReference type="EMBL" id="JAEMGP010000021">
    <property type="protein sequence ID" value="KAG5196563.1"/>
    <property type="molecule type" value="Genomic_DNA"/>
</dbReference>
<dbReference type="AlphaFoldDB" id="A0A835ZUR0"/>
<comment type="caution">
    <text evidence="1">The sequence shown here is derived from an EMBL/GenBank/DDBJ whole genome shotgun (WGS) entry which is preliminary data.</text>
</comment>
<evidence type="ECO:0000313" key="2">
    <source>
        <dbReference type="Proteomes" id="UP000664991"/>
    </source>
</evidence>